<dbReference type="Pfam" id="PF07885">
    <property type="entry name" value="Ion_trans_2"/>
    <property type="match status" value="1"/>
</dbReference>
<dbReference type="OrthoDB" id="9799090at2"/>
<keyword evidence="2" id="KW-0472">Membrane</keyword>
<feature type="transmembrane region" description="Helical" evidence="2">
    <location>
        <begin position="162"/>
        <end position="183"/>
    </location>
</feature>
<evidence type="ECO:0000256" key="1">
    <source>
        <dbReference type="SAM" id="MobiDB-lite"/>
    </source>
</evidence>
<evidence type="ECO:0000313" key="4">
    <source>
        <dbReference type="EMBL" id="KUM98366.1"/>
    </source>
</evidence>
<feature type="compositionally biased region" description="Polar residues" evidence="1">
    <location>
        <begin position="207"/>
        <end position="218"/>
    </location>
</feature>
<feature type="region of interest" description="Disordered" evidence="1">
    <location>
        <begin position="188"/>
        <end position="218"/>
    </location>
</feature>
<comment type="caution">
    <text evidence="4">The sequence shown here is derived from an EMBL/GenBank/DDBJ whole genome shotgun (WGS) entry which is preliminary data.</text>
</comment>
<dbReference type="AlphaFoldDB" id="A0A101NS66"/>
<evidence type="ECO:0000259" key="3">
    <source>
        <dbReference type="Pfam" id="PF07885"/>
    </source>
</evidence>
<gene>
    <name evidence="4" type="ORF">AQI88_02975</name>
</gene>
<keyword evidence="5" id="KW-1185">Reference proteome</keyword>
<evidence type="ECO:0000256" key="2">
    <source>
        <dbReference type="SAM" id="Phobius"/>
    </source>
</evidence>
<feature type="domain" description="Potassium channel" evidence="3">
    <location>
        <begin position="103"/>
        <end position="183"/>
    </location>
</feature>
<dbReference type="STRING" id="67285.AQI88_02975"/>
<keyword evidence="2" id="KW-0812">Transmembrane</keyword>
<dbReference type="InterPro" id="IPR013099">
    <property type="entry name" value="K_chnl_dom"/>
</dbReference>
<dbReference type="Gene3D" id="1.10.287.70">
    <property type="match status" value="1"/>
</dbReference>
<feature type="transmembrane region" description="Helical" evidence="2">
    <location>
        <begin position="35"/>
        <end position="53"/>
    </location>
</feature>
<name>A0A101NS66_9ACTN</name>
<feature type="transmembrane region" description="Helical" evidence="2">
    <location>
        <begin position="98"/>
        <end position="117"/>
    </location>
</feature>
<reference evidence="4 5" key="1">
    <citation type="submission" date="2015-10" db="EMBL/GenBank/DDBJ databases">
        <title>Draft genome sequence of Streptomyces cellostaticus DSM 40189, type strain for the species Streptomyces cellostaticus.</title>
        <authorList>
            <person name="Ruckert C."/>
            <person name="Winkler A."/>
            <person name="Kalinowski J."/>
            <person name="Kampfer P."/>
            <person name="Glaeser S."/>
        </authorList>
    </citation>
    <scope>NUCLEOTIDE SEQUENCE [LARGE SCALE GENOMIC DNA]</scope>
    <source>
        <strain evidence="4 5">DSM 40189</strain>
    </source>
</reference>
<proteinExistence type="predicted"/>
<evidence type="ECO:0000313" key="5">
    <source>
        <dbReference type="Proteomes" id="UP000054241"/>
    </source>
</evidence>
<dbReference type="SUPFAM" id="SSF81324">
    <property type="entry name" value="Voltage-gated potassium channels"/>
    <property type="match status" value="1"/>
</dbReference>
<dbReference type="Proteomes" id="UP000054241">
    <property type="component" value="Unassembled WGS sequence"/>
</dbReference>
<protein>
    <submittedName>
        <fullName evidence="4">Metal transporter</fullName>
    </submittedName>
</protein>
<dbReference type="RefSeq" id="WP_066991196.1">
    <property type="nucleotide sequence ID" value="NZ_BNDU01000004.1"/>
</dbReference>
<sequence length="218" mass="23149">MSDPVTARPEHPRSGRANRPRPPAPRPTVRATAQAVIRPLLITAGLVSAYYLVPLNNRGAGATSALLVCGLLGVGLVFAWEVWAIMRSPYPRLRAVEALAATLVLFLMLFAGTYYVLDSTTPGSFSEPLTRTDALYFTLTTFSTVGYGDITARSQAARLVTMLQMSTGLLLAGFALRVLTGAIETGLQRKRSAQPGPPDGTDDAGSGRSSGSEQEVQP</sequence>
<keyword evidence="2" id="KW-1133">Transmembrane helix</keyword>
<feature type="region of interest" description="Disordered" evidence="1">
    <location>
        <begin position="1"/>
        <end position="29"/>
    </location>
</feature>
<organism evidence="4 5">
    <name type="scientific">Streptomyces cellostaticus</name>
    <dbReference type="NCBI Taxonomy" id="67285"/>
    <lineage>
        <taxon>Bacteria</taxon>
        <taxon>Bacillati</taxon>
        <taxon>Actinomycetota</taxon>
        <taxon>Actinomycetes</taxon>
        <taxon>Kitasatosporales</taxon>
        <taxon>Streptomycetaceae</taxon>
        <taxon>Streptomyces</taxon>
    </lineage>
</organism>
<accession>A0A101NS66</accession>
<feature type="transmembrane region" description="Helical" evidence="2">
    <location>
        <begin position="65"/>
        <end position="86"/>
    </location>
</feature>
<dbReference type="EMBL" id="LMWL01000005">
    <property type="protein sequence ID" value="KUM98366.1"/>
    <property type="molecule type" value="Genomic_DNA"/>
</dbReference>